<feature type="transmembrane region" description="Helical" evidence="8">
    <location>
        <begin position="66"/>
        <end position="87"/>
    </location>
</feature>
<feature type="transmembrane region" description="Helical" evidence="8">
    <location>
        <begin position="361"/>
        <end position="378"/>
    </location>
</feature>
<feature type="transmembrane region" description="Helical" evidence="8">
    <location>
        <begin position="384"/>
        <end position="407"/>
    </location>
</feature>
<feature type="transmembrane region" description="Helical" evidence="8">
    <location>
        <begin position="99"/>
        <end position="116"/>
    </location>
</feature>
<dbReference type="PANTHER" id="PTHR33908">
    <property type="entry name" value="MANNOSYLTRANSFERASE YKCB-RELATED"/>
    <property type="match status" value="1"/>
</dbReference>
<name>A0ABN2A3R8_9ACTN</name>
<keyword evidence="2" id="KW-1003">Cell membrane</keyword>
<evidence type="ECO:0000256" key="3">
    <source>
        <dbReference type="ARBA" id="ARBA00022676"/>
    </source>
</evidence>
<keyword evidence="5 8" id="KW-0812">Transmembrane</keyword>
<evidence type="ECO:0000313" key="12">
    <source>
        <dbReference type="Proteomes" id="UP001501470"/>
    </source>
</evidence>
<sequence>MCAAVVYAWGIGGMQLHLYYGPGVRTMAGSWQAWLYGAYDPQLTMTFDKAPGTFWLQALSARMFGYVPWAVLLPSLLASLASIVLMYRVVREWAGPEGGVAAAGFFAATPMVAALARTQIPDPVLVALLLAATLLWQRAVATDRLRPLLWTGVLVGLAFQVKMAQAWLIWVPFGLGYLLAAAAPWRRRLTRLALAGLLTVAVSLVWVGVMAALPASHRPWIDGSVDNSIWSMVFGYNGFNRFGVDNAGADVLGIGGPPGKSEGPAWQYLIRNGVAPQIGWLYVFALAGLVVAVVTLVRDRRNAAPSVLWLAWLAVHLLTFAGSVKAHSFYNVALAPALSALAAAGLVALWRAYRTSGWHRWLLPAAVAASGWWAWHLAGQFPAFATWLPAAAAGTAAVAVLALAAATLTPRLQLTALAIAVAAVLLAPVTWTLSVTDNLTVSDAHRPAAGPPSRETATILSGRLLRMLPAADVDRITAHVRANRGGERYDLAVQWAPQAGQFITRGLDPLPIGGFTAQIPNVGVRRLDELVAAGELRFVLVDGPQLKGKPTRDYPDYAAWAPIACRPVDGFSTGLYTLYDCAR</sequence>
<dbReference type="Proteomes" id="UP001501470">
    <property type="component" value="Unassembled WGS sequence"/>
</dbReference>
<evidence type="ECO:0000256" key="2">
    <source>
        <dbReference type="ARBA" id="ARBA00022475"/>
    </source>
</evidence>
<evidence type="ECO:0000256" key="5">
    <source>
        <dbReference type="ARBA" id="ARBA00022692"/>
    </source>
</evidence>
<keyword evidence="3" id="KW-0328">Glycosyltransferase</keyword>
<keyword evidence="4" id="KW-0808">Transferase</keyword>
<dbReference type="InterPro" id="IPR038731">
    <property type="entry name" value="RgtA/B/C-like"/>
</dbReference>
<protein>
    <submittedName>
        <fullName evidence="11">Glycosyltransferase family 39 protein</fullName>
    </submittedName>
</protein>
<dbReference type="Pfam" id="PF13231">
    <property type="entry name" value="PMT_2"/>
    <property type="match status" value="1"/>
</dbReference>
<feature type="domain" description="Putative mannosyltransferase YkcA/B-like C-terminal" evidence="10">
    <location>
        <begin position="477"/>
        <end position="548"/>
    </location>
</feature>
<feature type="transmembrane region" description="Helical" evidence="8">
    <location>
        <begin position="192"/>
        <end position="213"/>
    </location>
</feature>
<feature type="transmembrane region" description="Helical" evidence="8">
    <location>
        <begin position="304"/>
        <end position="323"/>
    </location>
</feature>
<comment type="subcellular location">
    <subcellularLocation>
        <location evidence="1">Cell membrane</location>
        <topology evidence="1">Multi-pass membrane protein</topology>
    </subcellularLocation>
</comment>
<feature type="transmembrane region" description="Helical" evidence="8">
    <location>
        <begin position="278"/>
        <end position="297"/>
    </location>
</feature>
<keyword evidence="6 8" id="KW-1133">Transmembrane helix</keyword>
<feature type="domain" description="Glycosyltransferase RgtA/B/C/D-like" evidence="9">
    <location>
        <begin position="48"/>
        <end position="206"/>
    </location>
</feature>
<dbReference type="Pfam" id="PF24878">
    <property type="entry name" value="YkcB_C"/>
    <property type="match status" value="1"/>
</dbReference>
<feature type="transmembrane region" description="Helical" evidence="8">
    <location>
        <begin position="153"/>
        <end position="180"/>
    </location>
</feature>
<evidence type="ECO:0000256" key="1">
    <source>
        <dbReference type="ARBA" id="ARBA00004651"/>
    </source>
</evidence>
<feature type="transmembrane region" description="Helical" evidence="8">
    <location>
        <begin position="414"/>
        <end position="433"/>
    </location>
</feature>
<dbReference type="InterPro" id="IPR050297">
    <property type="entry name" value="LipidA_mod_glycosyltrf_83"/>
</dbReference>
<evidence type="ECO:0000256" key="4">
    <source>
        <dbReference type="ARBA" id="ARBA00022679"/>
    </source>
</evidence>
<dbReference type="InterPro" id="IPR056785">
    <property type="entry name" value="YkcA/B-like_C"/>
</dbReference>
<evidence type="ECO:0000259" key="9">
    <source>
        <dbReference type="Pfam" id="PF13231"/>
    </source>
</evidence>
<evidence type="ECO:0000313" key="11">
    <source>
        <dbReference type="EMBL" id="GAA1510424.1"/>
    </source>
</evidence>
<feature type="transmembrane region" description="Helical" evidence="8">
    <location>
        <begin position="329"/>
        <end position="349"/>
    </location>
</feature>
<evidence type="ECO:0000256" key="6">
    <source>
        <dbReference type="ARBA" id="ARBA00022989"/>
    </source>
</evidence>
<keyword evidence="12" id="KW-1185">Reference proteome</keyword>
<proteinExistence type="predicted"/>
<accession>A0ABN2A3R8</accession>
<evidence type="ECO:0000259" key="10">
    <source>
        <dbReference type="Pfam" id="PF24878"/>
    </source>
</evidence>
<keyword evidence="7 8" id="KW-0472">Membrane</keyword>
<reference evidence="11 12" key="1">
    <citation type="journal article" date="2019" name="Int. J. Syst. Evol. Microbiol.">
        <title>The Global Catalogue of Microorganisms (GCM) 10K type strain sequencing project: providing services to taxonomists for standard genome sequencing and annotation.</title>
        <authorList>
            <consortium name="The Broad Institute Genomics Platform"/>
            <consortium name="The Broad Institute Genome Sequencing Center for Infectious Disease"/>
            <person name="Wu L."/>
            <person name="Ma J."/>
        </authorList>
    </citation>
    <scope>NUCLEOTIDE SEQUENCE [LARGE SCALE GENOMIC DNA]</scope>
    <source>
        <strain evidence="11 12">JCM 15933</strain>
    </source>
</reference>
<comment type="caution">
    <text evidence="11">The sequence shown here is derived from an EMBL/GenBank/DDBJ whole genome shotgun (WGS) entry which is preliminary data.</text>
</comment>
<organism evidence="11 12">
    <name type="scientific">Dactylosporangium maewongense</name>
    <dbReference type="NCBI Taxonomy" id="634393"/>
    <lineage>
        <taxon>Bacteria</taxon>
        <taxon>Bacillati</taxon>
        <taxon>Actinomycetota</taxon>
        <taxon>Actinomycetes</taxon>
        <taxon>Micromonosporales</taxon>
        <taxon>Micromonosporaceae</taxon>
        <taxon>Dactylosporangium</taxon>
    </lineage>
</organism>
<evidence type="ECO:0000256" key="8">
    <source>
        <dbReference type="SAM" id="Phobius"/>
    </source>
</evidence>
<gene>
    <name evidence="11" type="ORF">GCM10009827_025750</name>
</gene>
<dbReference type="EMBL" id="BAAAQD010000004">
    <property type="protein sequence ID" value="GAA1510424.1"/>
    <property type="molecule type" value="Genomic_DNA"/>
</dbReference>
<dbReference type="PANTHER" id="PTHR33908:SF3">
    <property type="entry name" value="UNDECAPRENYL PHOSPHATE-ALPHA-4-AMINO-4-DEOXY-L-ARABINOSE ARABINOSYL TRANSFERASE"/>
    <property type="match status" value="1"/>
</dbReference>
<evidence type="ECO:0000256" key="7">
    <source>
        <dbReference type="ARBA" id="ARBA00023136"/>
    </source>
</evidence>